<name>A0AAW3WX40_SERFO</name>
<dbReference type="AlphaFoldDB" id="A0AAW3WX40"/>
<dbReference type="InterPro" id="IPR016032">
    <property type="entry name" value="Sig_transdc_resp-reg_C-effctor"/>
</dbReference>
<dbReference type="InterPro" id="IPR036388">
    <property type="entry name" value="WH-like_DNA-bd_sf"/>
</dbReference>
<dbReference type="Proteomes" id="UP000659084">
    <property type="component" value="Unassembled WGS sequence"/>
</dbReference>
<dbReference type="SUPFAM" id="SSF46894">
    <property type="entry name" value="C-terminal effector domain of the bipartite response regulators"/>
    <property type="match status" value="1"/>
</dbReference>
<dbReference type="InterPro" id="IPR000792">
    <property type="entry name" value="Tscrpt_reg_LuxR_C"/>
</dbReference>
<dbReference type="EMBL" id="JACNYO010000040">
    <property type="protein sequence ID" value="MBC3215290.1"/>
    <property type="molecule type" value="Genomic_DNA"/>
</dbReference>
<evidence type="ECO:0000256" key="1">
    <source>
        <dbReference type="ARBA" id="ARBA00023125"/>
    </source>
</evidence>
<dbReference type="GO" id="GO:0003677">
    <property type="term" value="F:DNA binding"/>
    <property type="evidence" value="ECO:0007669"/>
    <property type="project" value="UniProtKB-KW"/>
</dbReference>
<gene>
    <name evidence="3" type="ORF">H8J20_24470</name>
</gene>
<dbReference type="Pfam" id="PF00196">
    <property type="entry name" value="GerE"/>
    <property type="match status" value="1"/>
</dbReference>
<sequence length="196" mass="22795">MIVVHDTNHYYKLGIVTLLNAALRSYVLMPSARMQQEPNVVLVAVDALPSPHYCMEYKKNTFYFTIRDKIKRYTLRSCALESGIIYRNEPALVVVERILQVIKEHDMQRLLLNKQRSQCKIPKLSLIETSILRCLQKGMSPTRVASLFNIHVKTVSGHKINAMQKLQIRRNTELLIWFQNGGLDALFPRYCIRKCF</sequence>
<dbReference type="GO" id="GO:0006355">
    <property type="term" value="P:regulation of DNA-templated transcription"/>
    <property type="evidence" value="ECO:0007669"/>
    <property type="project" value="InterPro"/>
</dbReference>
<reference evidence="3" key="1">
    <citation type="submission" date="2020-08" db="EMBL/GenBank/DDBJ databases">
        <title>Food and environmental bacterial isolates.</title>
        <authorList>
            <person name="Richter L."/>
            <person name="Du Plessis E.M."/>
            <person name="Duvenage S."/>
            <person name="Allam M."/>
            <person name="Korsten L."/>
        </authorList>
    </citation>
    <scope>NUCLEOTIDE SEQUENCE</scope>
    <source>
        <strain evidence="3">UPMP2127</strain>
    </source>
</reference>
<proteinExistence type="predicted"/>
<evidence type="ECO:0000313" key="4">
    <source>
        <dbReference type="Proteomes" id="UP000659084"/>
    </source>
</evidence>
<organism evidence="3 4">
    <name type="scientific">Serratia fonticola</name>
    <dbReference type="NCBI Taxonomy" id="47917"/>
    <lineage>
        <taxon>Bacteria</taxon>
        <taxon>Pseudomonadati</taxon>
        <taxon>Pseudomonadota</taxon>
        <taxon>Gammaproteobacteria</taxon>
        <taxon>Enterobacterales</taxon>
        <taxon>Yersiniaceae</taxon>
        <taxon>Serratia</taxon>
    </lineage>
</organism>
<comment type="caution">
    <text evidence="3">The sequence shown here is derived from an EMBL/GenBank/DDBJ whole genome shotgun (WGS) entry which is preliminary data.</text>
</comment>
<dbReference type="SMART" id="SM00421">
    <property type="entry name" value="HTH_LUXR"/>
    <property type="match status" value="1"/>
</dbReference>
<evidence type="ECO:0000259" key="2">
    <source>
        <dbReference type="SMART" id="SM00421"/>
    </source>
</evidence>
<protein>
    <recommendedName>
        <fullName evidence="2">HTH luxR-type domain-containing protein</fullName>
    </recommendedName>
</protein>
<evidence type="ECO:0000313" key="3">
    <source>
        <dbReference type="EMBL" id="MBC3215290.1"/>
    </source>
</evidence>
<feature type="domain" description="HTH luxR-type" evidence="2">
    <location>
        <begin position="121"/>
        <end position="178"/>
    </location>
</feature>
<dbReference type="RefSeq" id="WP_179253921.1">
    <property type="nucleotide sequence ID" value="NZ_JACBIV010000045.1"/>
</dbReference>
<accession>A0AAW3WX40</accession>
<dbReference type="Gene3D" id="1.10.10.10">
    <property type="entry name" value="Winged helix-like DNA-binding domain superfamily/Winged helix DNA-binding domain"/>
    <property type="match status" value="1"/>
</dbReference>
<dbReference type="PRINTS" id="PR00038">
    <property type="entry name" value="HTHLUXR"/>
</dbReference>
<keyword evidence="1" id="KW-0238">DNA-binding</keyword>